<organism evidence="2 3">
    <name type="scientific">Neomonachus schauinslandi</name>
    <name type="common">Hawaiian monk seal</name>
    <name type="synonym">Monachus schauinslandi</name>
    <dbReference type="NCBI Taxonomy" id="29088"/>
    <lineage>
        <taxon>Eukaryota</taxon>
        <taxon>Metazoa</taxon>
        <taxon>Chordata</taxon>
        <taxon>Craniata</taxon>
        <taxon>Vertebrata</taxon>
        <taxon>Euteleostomi</taxon>
        <taxon>Mammalia</taxon>
        <taxon>Eutheria</taxon>
        <taxon>Laurasiatheria</taxon>
        <taxon>Carnivora</taxon>
        <taxon>Caniformia</taxon>
        <taxon>Pinnipedia</taxon>
        <taxon>Phocidae</taxon>
        <taxon>Monachinae</taxon>
        <taxon>Monachini</taxon>
        <taxon>Neomonachus</taxon>
    </lineage>
</organism>
<gene>
    <name evidence="3" type="primary">USP6NL-AS1</name>
</gene>
<dbReference type="AlphaFoldDB" id="A0A2Y9HL45"/>
<name>A0A2Y9HL45_NEOSC</name>
<dbReference type="KEGG" id="nsu:110586510"/>
<evidence type="ECO:0000256" key="1">
    <source>
        <dbReference type="SAM" id="MobiDB-lite"/>
    </source>
</evidence>
<feature type="compositionally biased region" description="Low complexity" evidence="1">
    <location>
        <begin position="112"/>
        <end position="133"/>
    </location>
</feature>
<evidence type="ECO:0000313" key="2">
    <source>
        <dbReference type="Proteomes" id="UP000248481"/>
    </source>
</evidence>
<reference evidence="3" key="1">
    <citation type="submission" date="2025-08" db="UniProtKB">
        <authorList>
            <consortium name="RefSeq"/>
        </authorList>
    </citation>
    <scope>IDENTIFICATION</scope>
    <source>
        <tissue evidence="3">Blood</tissue>
    </source>
</reference>
<keyword evidence="2" id="KW-1185">Reference proteome</keyword>
<dbReference type="Proteomes" id="UP000248481">
    <property type="component" value="Chromosome 5"/>
</dbReference>
<evidence type="ECO:0000313" key="3">
    <source>
        <dbReference type="RefSeq" id="XP_021552411.2"/>
    </source>
</evidence>
<accession>A0A2Y9HL45</accession>
<feature type="region of interest" description="Disordered" evidence="1">
    <location>
        <begin position="1"/>
        <end position="159"/>
    </location>
</feature>
<protein>
    <submittedName>
        <fullName evidence="3">Uncharacterized protein USP6NL-AS1</fullName>
    </submittedName>
</protein>
<feature type="compositionally biased region" description="Gly residues" evidence="1">
    <location>
        <begin position="43"/>
        <end position="54"/>
    </location>
</feature>
<sequence>MAASGSPGPTPAPARRKPRRPPPPAGRPPAVGDEEMKLPPAGPVGGGCGTGQSGESGQPNRSRRGGGYRSALRPIVSLPRGSRRSRAREPGSSPARHLLPPLWKRPPPPRAARPGPRLRAAGPARLTGRRQPSPLRPRPPPSWRGRAASSRRHVRAAPAFPLSTGARFQGCGMRAQLPEILGGEAAPLTLGGRGKKDPLRTADPEPEAGLRGSARKRPT</sequence>
<feature type="compositionally biased region" description="Basic and acidic residues" evidence="1">
    <location>
        <begin position="194"/>
        <end position="203"/>
    </location>
</feature>
<feature type="region of interest" description="Disordered" evidence="1">
    <location>
        <begin position="182"/>
        <end position="219"/>
    </location>
</feature>
<proteinExistence type="predicted"/>
<dbReference type="RefSeq" id="XP_021552411.2">
    <property type="nucleotide sequence ID" value="XM_021696736.2"/>
</dbReference>
<dbReference type="InParanoid" id="A0A2Y9HL45"/>